<dbReference type="InterPro" id="IPR036282">
    <property type="entry name" value="Glutathione-S-Trfase_C_sf"/>
</dbReference>
<sequence length="225" mass="25952">MAQVKLHGAWPSPFSYRVIWALELKGIPYEYVEEDLANKSPSLLRFNPVHKMIPVLVHGGKPICESTIILEYIDETWPQKPLLPADPLHRATARFWIKFIQDKDATIRKIFLARGGEREKARRESLEVLRTIEERGLGGGGKFFGGEEINMVDLAFGWIAVWMKVLEEVVDMKLLEGHGFPRLQAWAENFRGAAVIRDHIPDHDQMVLHFSRRRQELLQSAFQLM</sequence>
<dbReference type="InterPro" id="IPR045074">
    <property type="entry name" value="GST_C_Tau"/>
</dbReference>
<evidence type="ECO:0000313" key="6">
    <source>
        <dbReference type="Proteomes" id="UP000504603"/>
    </source>
</evidence>
<dbReference type="GeneID" id="111024554"/>
<dbReference type="PROSITE" id="PS50404">
    <property type="entry name" value="GST_NTER"/>
    <property type="match status" value="1"/>
</dbReference>
<dbReference type="GO" id="GO:0005829">
    <property type="term" value="C:cytosol"/>
    <property type="evidence" value="ECO:0007669"/>
    <property type="project" value="UniProtKB-SubCell"/>
</dbReference>
<dbReference type="EC" id="2.5.1.18" evidence="3"/>
<dbReference type="GO" id="GO:0004364">
    <property type="term" value="F:glutathione transferase activity"/>
    <property type="evidence" value="ECO:0007669"/>
    <property type="project" value="UniProtKB-UniRule"/>
</dbReference>
<keyword evidence="6" id="KW-1185">Reference proteome</keyword>
<dbReference type="PANTHER" id="PTHR11260:SF679">
    <property type="entry name" value="GLUTATHIONE TRANSFERASE"/>
    <property type="match status" value="1"/>
</dbReference>
<dbReference type="FunFam" id="1.20.1050.10:FF:000012">
    <property type="entry name" value="Tau class glutathione S-transferase"/>
    <property type="match status" value="1"/>
</dbReference>
<dbReference type="GO" id="GO:0006749">
    <property type="term" value="P:glutathione metabolic process"/>
    <property type="evidence" value="ECO:0007669"/>
    <property type="project" value="InterPro"/>
</dbReference>
<dbReference type="Pfam" id="PF02798">
    <property type="entry name" value="GST_N"/>
    <property type="match status" value="1"/>
</dbReference>
<dbReference type="SFLD" id="SFLDG01152">
    <property type="entry name" value="Main.3:_Omega-_and_Tau-like"/>
    <property type="match status" value="1"/>
</dbReference>
<evidence type="ECO:0000256" key="3">
    <source>
        <dbReference type="RuleBase" id="RU369102"/>
    </source>
</evidence>
<dbReference type="InterPro" id="IPR036249">
    <property type="entry name" value="Thioredoxin-like_sf"/>
</dbReference>
<dbReference type="SFLD" id="SFLDG00358">
    <property type="entry name" value="Main_(cytGST)"/>
    <property type="match status" value="1"/>
</dbReference>
<dbReference type="AlphaFoldDB" id="A0A6J1DUR7"/>
<evidence type="ECO:0000256" key="2">
    <source>
        <dbReference type="ARBA" id="ARBA00047960"/>
    </source>
</evidence>
<protein>
    <recommendedName>
        <fullName evidence="3">Glutathione S-transferase</fullName>
        <ecNumber evidence="3">2.5.1.18</ecNumber>
    </recommendedName>
</protein>
<organism evidence="6 7">
    <name type="scientific">Momordica charantia</name>
    <name type="common">Bitter gourd</name>
    <name type="synonym">Balsam pear</name>
    <dbReference type="NCBI Taxonomy" id="3673"/>
    <lineage>
        <taxon>Eukaryota</taxon>
        <taxon>Viridiplantae</taxon>
        <taxon>Streptophyta</taxon>
        <taxon>Embryophyta</taxon>
        <taxon>Tracheophyta</taxon>
        <taxon>Spermatophyta</taxon>
        <taxon>Magnoliopsida</taxon>
        <taxon>eudicotyledons</taxon>
        <taxon>Gunneridae</taxon>
        <taxon>Pentapetalae</taxon>
        <taxon>rosids</taxon>
        <taxon>fabids</taxon>
        <taxon>Cucurbitales</taxon>
        <taxon>Cucurbitaceae</taxon>
        <taxon>Momordiceae</taxon>
        <taxon>Momordica</taxon>
    </lineage>
</organism>
<dbReference type="InterPro" id="IPR045073">
    <property type="entry name" value="Omega/Tau-like"/>
</dbReference>
<dbReference type="SUPFAM" id="SSF52833">
    <property type="entry name" value="Thioredoxin-like"/>
    <property type="match status" value="1"/>
</dbReference>
<feature type="domain" description="GST N-terminal" evidence="4">
    <location>
        <begin position="2"/>
        <end position="81"/>
    </location>
</feature>
<dbReference type="Pfam" id="PF13410">
    <property type="entry name" value="GST_C_2"/>
    <property type="match status" value="1"/>
</dbReference>
<accession>A0A6J1DUR7</accession>
<keyword evidence="3" id="KW-0963">Cytoplasm</keyword>
<evidence type="ECO:0000259" key="4">
    <source>
        <dbReference type="PROSITE" id="PS50404"/>
    </source>
</evidence>
<dbReference type="KEGG" id="mcha:111024554"/>
<gene>
    <name evidence="7" type="primary">LOC111024554</name>
</gene>
<comment type="catalytic activity">
    <reaction evidence="2 3">
        <text>RX + glutathione = an S-substituted glutathione + a halide anion + H(+)</text>
        <dbReference type="Rhea" id="RHEA:16437"/>
        <dbReference type="ChEBI" id="CHEBI:15378"/>
        <dbReference type="ChEBI" id="CHEBI:16042"/>
        <dbReference type="ChEBI" id="CHEBI:17792"/>
        <dbReference type="ChEBI" id="CHEBI:57925"/>
        <dbReference type="ChEBI" id="CHEBI:90779"/>
        <dbReference type="EC" id="2.5.1.18"/>
    </reaction>
</comment>
<feature type="domain" description="GST C-terminal" evidence="5">
    <location>
        <begin position="86"/>
        <end position="210"/>
    </location>
</feature>
<dbReference type="InterPro" id="IPR010987">
    <property type="entry name" value="Glutathione-S-Trfase_C-like"/>
</dbReference>
<evidence type="ECO:0000256" key="1">
    <source>
        <dbReference type="ARBA" id="ARBA00022679"/>
    </source>
</evidence>
<dbReference type="Gene3D" id="1.20.1050.10">
    <property type="match status" value="1"/>
</dbReference>
<evidence type="ECO:0000313" key="7">
    <source>
        <dbReference type="RefSeq" id="XP_022157953.1"/>
    </source>
</evidence>
<evidence type="ECO:0000259" key="5">
    <source>
        <dbReference type="PROSITE" id="PS50405"/>
    </source>
</evidence>
<dbReference type="RefSeq" id="XP_022157953.1">
    <property type="nucleotide sequence ID" value="XM_022302261.1"/>
</dbReference>
<dbReference type="InterPro" id="IPR004045">
    <property type="entry name" value="Glutathione_S-Trfase_N"/>
</dbReference>
<dbReference type="FunFam" id="3.40.30.10:FF:000014">
    <property type="entry name" value="Tau class glutathione S-transferase"/>
    <property type="match status" value="1"/>
</dbReference>
<comment type="subcellular location">
    <subcellularLocation>
        <location evidence="3">Cytoplasm</location>
        <location evidence="3">Cytosol</location>
    </subcellularLocation>
</comment>
<keyword evidence="1 3" id="KW-0808">Transferase</keyword>
<dbReference type="SFLD" id="SFLDS00019">
    <property type="entry name" value="Glutathione_Transferase_(cytos"/>
    <property type="match status" value="1"/>
</dbReference>
<reference evidence="7" key="1">
    <citation type="submission" date="2025-08" db="UniProtKB">
        <authorList>
            <consortium name="RefSeq"/>
        </authorList>
    </citation>
    <scope>IDENTIFICATION</scope>
    <source>
        <strain evidence="7">OHB3-1</strain>
    </source>
</reference>
<comment type="function">
    <text evidence="3">Is involved in the conjugation of reduced glutathione to a wide number of exogenous and endogenous hydrophobic electrophiles.</text>
</comment>
<dbReference type="CDD" id="cd03058">
    <property type="entry name" value="GST_N_Tau"/>
    <property type="match status" value="1"/>
</dbReference>
<dbReference type="SUPFAM" id="SSF47616">
    <property type="entry name" value="GST C-terminal domain-like"/>
    <property type="match status" value="1"/>
</dbReference>
<dbReference type="OrthoDB" id="4951845at2759"/>
<name>A0A6J1DUR7_MOMCH</name>
<dbReference type="InterPro" id="IPR040079">
    <property type="entry name" value="Glutathione_S-Trfase"/>
</dbReference>
<dbReference type="PANTHER" id="PTHR11260">
    <property type="entry name" value="GLUTATHIONE S-TRANSFERASE, GST, SUPERFAMILY, GST DOMAIN CONTAINING"/>
    <property type="match status" value="1"/>
</dbReference>
<dbReference type="Proteomes" id="UP000504603">
    <property type="component" value="Unplaced"/>
</dbReference>
<dbReference type="Gene3D" id="3.40.30.10">
    <property type="entry name" value="Glutaredoxin"/>
    <property type="match status" value="1"/>
</dbReference>
<comment type="similarity">
    <text evidence="3">Belongs to the GST superfamily.</text>
</comment>
<dbReference type="CDD" id="cd03185">
    <property type="entry name" value="GST_C_Tau"/>
    <property type="match status" value="1"/>
</dbReference>
<proteinExistence type="inferred from homology"/>
<dbReference type="PROSITE" id="PS50405">
    <property type="entry name" value="GST_CTER"/>
    <property type="match status" value="1"/>
</dbReference>